<dbReference type="Proteomes" id="UP001498398">
    <property type="component" value="Unassembled WGS sequence"/>
</dbReference>
<gene>
    <name evidence="2" type="ORF">VKT23_015856</name>
</gene>
<accession>A0ABR1IZ81</accession>
<keyword evidence="3" id="KW-1185">Reference proteome</keyword>
<reference evidence="2 3" key="1">
    <citation type="submission" date="2024-01" db="EMBL/GenBank/DDBJ databases">
        <title>A draft genome for the cacao thread blight pathogen Marasmiellus scandens.</title>
        <authorList>
            <person name="Baruah I.K."/>
            <person name="Leung J."/>
            <person name="Bukari Y."/>
            <person name="Amoako-Attah I."/>
            <person name="Meinhardt L.W."/>
            <person name="Bailey B.A."/>
            <person name="Cohen S.P."/>
        </authorList>
    </citation>
    <scope>NUCLEOTIDE SEQUENCE [LARGE SCALE GENOMIC DNA]</scope>
    <source>
        <strain evidence="2 3">GH-19</strain>
    </source>
</reference>
<evidence type="ECO:0000256" key="1">
    <source>
        <dbReference type="SAM" id="MobiDB-lite"/>
    </source>
</evidence>
<feature type="compositionally biased region" description="Polar residues" evidence="1">
    <location>
        <begin position="43"/>
        <end position="52"/>
    </location>
</feature>
<feature type="region of interest" description="Disordered" evidence="1">
    <location>
        <begin position="1"/>
        <end position="52"/>
    </location>
</feature>
<comment type="caution">
    <text evidence="2">The sequence shown here is derived from an EMBL/GenBank/DDBJ whole genome shotgun (WGS) entry which is preliminary data.</text>
</comment>
<sequence>MHSLLLKVQGEPNSLSPESPKPSHRYFAPGKVDSVPKPDKANSARTTFTKVL</sequence>
<protein>
    <submittedName>
        <fullName evidence="2">Uncharacterized protein</fullName>
    </submittedName>
</protein>
<organism evidence="2 3">
    <name type="scientific">Marasmiellus scandens</name>
    <dbReference type="NCBI Taxonomy" id="2682957"/>
    <lineage>
        <taxon>Eukaryota</taxon>
        <taxon>Fungi</taxon>
        <taxon>Dikarya</taxon>
        <taxon>Basidiomycota</taxon>
        <taxon>Agaricomycotina</taxon>
        <taxon>Agaricomycetes</taxon>
        <taxon>Agaricomycetidae</taxon>
        <taxon>Agaricales</taxon>
        <taxon>Marasmiineae</taxon>
        <taxon>Omphalotaceae</taxon>
        <taxon>Marasmiellus</taxon>
    </lineage>
</organism>
<evidence type="ECO:0000313" key="2">
    <source>
        <dbReference type="EMBL" id="KAK7443260.1"/>
    </source>
</evidence>
<evidence type="ECO:0000313" key="3">
    <source>
        <dbReference type="Proteomes" id="UP001498398"/>
    </source>
</evidence>
<name>A0ABR1IZ81_9AGAR</name>
<proteinExistence type="predicted"/>
<dbReference type="EMBL" id="JBANRG010000055">
    <property type="protein sequence ID" value="KAK7443260.1"/>
    <property type="molecule type" value="Genomic_DNA"/>
</dbReference>